<dbReference type="SUPFAM" id="SSF54236">
    <property type="entry name" value="Ubiquitin-like"/>
    <property type="match status" value="1"/>
</dbReference>
<keyword evidence="3" id="KW-0645">Protease</keyword>
<dbReference type="InterPro" id="IPR028889">
    <property type="entry name" value="USP"/>
</dbReference>
<dbReference type="EC" id="3.4.19.12" evidence="2"/>
<keyword evidence="4" id="KW-0833">Ubl conjugation pathway</keyword>
<organism evidence="9 10">
    <name type="scientific">Babesia caballi</name>
    <dbReference type="NCBI Taxonomy" id="5871"/>
    <lineage>
        <taxon>Eukaryota</taxon>
        <taxon>Sar</taxon>
        <taxon>Alveolata</taxon>
        <taxon>Apicomplexa</taxon>
        <taxon>Aconoidasida</taxon>
        <taxon>Piroplasmida</taxon>
        <taxon>Babesiidae</taxon>
        <taxon>Babesia</taxon>
    </lineage>
</organism>
<dbReference type="Gene3D" id="3.90.70.10">
    <property type="entry name" value="Cysteine proteinases"/>
    <property type="match status" value="1"/>
</dbReference>
<comment type="catalytic activity">
    <reaction evidence="1">
        <text>Thiol-dependent hydrolysis of ester, thioester, amide, peptide and isopeptide bonds formed by the C-terminal Gly of ubiquitin (a 76-residue protein attached to proteins as an intracellular targeting signal).</text>
        <dbReference type="EC" id="3.4.19.12"/>
    </reaction>
</comment>
<evidence type="ECO:0000313" key="10">
    <source>
        <dbReference type="Proteomes" id="UP001497744"/>
    </source>
</evidence>
<dbReference type="PANTHER" id="PTHR43982:SF1">
    <property type="entry name" value="UBIQUITIN CARBOXYL-TERMINAL HYDROLASE 14"/>
    <property type="match status" value="1"/>
</dbReference>
<evidence type="ECO:0000256" key="6">
    <source>
        <dbReference type="ARBA" id="ARBA00022807"/>
    </source>
</evidence>
<dbReference type="InterPro" id="IPR038765">
    <property type="entry name" value="Papain-like_cys_pep_sf"/>
</dbReference>
<evidence type="ECO:0000256" key="4">
    <source>
        <dbReference type="ARBA" id="ARBA00022786"/>
    </source>
</evidence>
<dbReference type="AlphaFoldDB" id="A0AAV4LN53"/>
<dbReference type="Gene3D" id="3.10.20.90">
    <property type="entry name" value="Phosphatidylinositol 3-kinase Catalytic Subunit, Chain A, domain 1"/>
    <property type="match status" value="1"/>
</dbReference>
<dbReference type="PANTHER" id="PTHR43982">
    <property type="entry name" value="UBIQUITIN CARBOXYL-TERMINAL HYDROLASE"/>
    <property type="match status" value="1"/>
</dbReference>
<keyword evidence="6" id="KW-0788">Thiol protease</keyword>
<evidence type="ECO:0000313" key="9">
    <source>
        <dbReference type="EMBL" id="GIX61247.1"/>
    </source>
</evidence>
<dbReference type="InterPro" id="IPR018200">
    <property type="entry name" value="USP_CS"/>
</dbReference>
<dbReference type="GO" id="GO:0043161">
    <property type="term" value="P:proteasome-mediated ubiquitin-dependent protein catabolic process"/>
    <property type="evidence" value="ECO:0007669"/>
    <property type="project" value="InterPro"/>
</dbReference>
<evidence type="ECO:0000256" key="1">
    <source>
        <dbReference type="ARBA" id="ARBA00000707"/>
    </source>
</evidence>
<dbReference type="Proteomes" id="UP001497744">
    <property type="component" value="Unassembled WGS sequence"/>
</dbReference>
<dbReference type="InterPro" id="IPR029071">
    <property type="entry name" value="Ubiquitin-like_domsf"/>
</dbReference>
<dbReference type="GO" id="GO:0061136">
    <property type="term" value="P:regulation of proteasomal protein catabolic process"/>
    <property type="evidence" value="ECO:0007669"/>
    <property type="project" value="TreeGrafter"/>
</dbReference>
<name>A0AAV4LN53_BABCB</name>
<comment type="caution">
    <text evidence="9">The sequence shown here is derived from an EMBL/GenBank/DDBJ whole genome shotgun (WGS) entry which is preliminary data.</text>
</comment>
<proteinExistence type="predicted"/>
<dbReference type="InterPro" id="IPR000626">
    <property type="entry name" value="Ubiquitin-like_dom"/>
</dbReference>
<dbReference type="PROSITE" id="PS50235">
    <property type="entry name" value="USP_3"/>
    <property type="match status" value="1"/>
</dbReference>
<dbReference type="Pfam" id="PF00240">
    <property type="entry name" value="ubiquitin"/>
    <property type="match status" value="1"/>
</dbReference>
<evidence type="ECO:0000256" key="5">
    <source>
        <dbReference type="ARBA" id="ARBA00022801"/>
    </source>
</evidence>
<dbReference type="GO" id="GO:0004843">
    <property type="term" value="F:cysteine-type deubiquitinase activity"/>
    <property type="evidence" value="ECO:0007669"/>
    <property type="project" value="UniProtKB-EC"/>
</dbReference>
<dbReference type="InterPro" id="IPR001394">
    <property type="entry name" value="Peptidase_C19_UCH"/>
</dbReference>
<dbReference type="CDD" id="cd16104">
    <property type="entry name" value="Ubl_USP14_like"/>
    <property type="match status" value="1"/>
</dbReference>
<evidence type="ECO:0000256" key="2">
    <source>
        <dbReference type="ARBA" id="ARBA00012759"/>
    </source>
</evidence>
<feature type="domain" description="Ubiquitin-like" evidence="7">
    <location>
        <begin position="8"/>
        <end position="76"/>
    </location>
</feature>
<dbReference type="PROSITE" id="PS00972">
    <property type="entry name" value="USP_1"/>
    <property type="match status" value="1"/>
</dbReference>
<dbReference type="InterPro" id="IPR044635">
    <property type="entry name" value="UBP14-like"/>
</dbReference>
<sequence length="388" mass="43440">MGETGDSIRVTVKWMGKQFDNLELSLDEPLHVFRVQLYSLTGVPPDRQKLMYKGLLSDGTDLRKTALCNGAKVMLVGSAEKLVERAEPVRFFEDMSPEEKSRLLGTAKIQRLPCGLMNLGNTCYFNAVFQFLQPVAELWKDIELLPPAKVAESASQHYQLAKSLLDMRTHLPMTSSRYVPLAQVQLLRQINPLFSRTDEKTGVYLQQDAEECLSTILSSIDSMADSKITNSLFGYMLSTTIRPKERPEGAAPVPADVQEGNIKLNCYMGTQLKSVGNVMDGIMLSLNEDVVKFSEELGCDVLHEKVARLSSLPKYLIVHLVRFEWKQESKVSKTEAVKAKVCRRVNFERELDITSTCTEVRYRCAVLSVSRRGAALAAPPSSPPDPFR</sequence>
<evidence type="ECO:0000259" key="7">
    <source>
        <dbReference type="PROSITE" id="PS50053"/>
    </source>
</evidence>
<dbReference type="SUPFAM" id="SSF54001">
    <property type="entry name" value="Cysteine proteinases"/>
    <property type="match status" value="1"/>
</dbReference>
<keyword evidence="5 9" id="KW-0378">Hydrolase</keyword>
<protein>
    <recommendedName>
        <fullName evidence="2">ubiquitinyl hydrolase 1</fullName>
        <ecNumber evidence="2">3.4.19.12</ecNumber>
    </recommendedName>
</protein>
<keyword evidence="10" id="KW-1185">Reference proteome</keyword>
<dbReference type="RefSeq" id="XP_067713318.1">
    <property type="nucleotide sequence ID" value="XM_067857217.1"/>
</dbReference>
<dbReference type="SMART" id="SM00213">
    <property type="entry name" value="UBQ"/>
    <property type="match status" value="1"/>
</dbReference>
<dbReference type="PROSITE" id="PS50053">
    <property type="entry name" value="UBIQUITIN_2"/>
    <property type="match status" value="1"/>
</dbReference>
<dbReference type="Pfam" id="PF00443">
    <property type="entry name" value="UCH"/>
    <property type="match status" value="1"/>
</dbReference>
<gene>
    <name evidence="9" type="ORF">BcabD6B2_06820</name>
</gene>
<evidence type="ECO:0000256" key="3">
    <source>
        <dbReference type="ARBA" id="ARBA00022670"/>
    </source>
</evidence>
<feature type="domain" description="USP" evidence="8">
    <location>
        <begin position="114"/>
        <end position="388"/>
    </location>
</feature>
<reference evidence="9 10" key="1">
    <citation type="submission" date="2021-06" db="EMBL/GenBank/DDBJ databases">
        <title>Genome sequence of Babesia caballi.</title>
        <authorList>
            <person name="Yamagishi J."/>
            <person name="Kidaka T."/>
            <person name="Ochi A."/>
        </authorList>
    </citation>
    <scope>NUCLEOTIDE SEQUENCE [LARGE SCALE GENOMIC DNA]</scope>
    <source>
        <strain evidence="9">USDA-D6B2</strain>
    </source>
</reference>
<dbReference type="GO" id="GO:0016579">
    <property type="term" value="P:protein deubiquitination"/>
    <property type="evidence" value="ECO:0007669"/>
    <property type="project" value="InterPro"/>
</dbReference>
<dbReference type="GeneID" id="94192730"/>
<accession>A0AAV4LN53</accession>
<evidence type="ECO:0000259" key="8">
    <source>
        <dbReference type="PROSITE" id="PS50235"/>
    </source>
</evidence>
<dbReference type="EMBL" id="BPLF01000001">
    <property type="protein sequence ID" value="GIX61247.1"/>
    <property type="molecule type" value="Genomic_DNA"/>
</dbReference>
<dbReference type="GO" id="GO:0070628">
    <property type="term" value="F:proteasome binding"/>
    <property type="evidence" value="ECO:0007669"/>
    <property type="project" value="TreeGrafter"/>
</dbReference>